<organism evidence="4 5">
    <name type="scientific">Micromonospora chokoriensis</name>
    <dbReference type="NCBI Taxonomy" id="356851"/>
    <lineage>
        <taxon>Bacteria</taxon>
        <taxon>Bacillati</taxon>
        <taxon>Actinomycetota</taxon>
        <taxon>Actinomycetes</taxon>
        <taxon>Micromonosporales</taxon>
        <taxon>Micromonosporaceae</taxon>
        <taxon>Micromonospora</taxon>
    </lineage>
</organism>
<evidence type="ECO:0000259" key="2">
    <source>
        <dbReference type="Pfam" id="PF07510"/>
    </source>
</evidence>
<evidence type="ECO:0000313" key="5">
    <source>
        <dbReference type="Proteomes" id="UP000198224"/>
    </source>
</evidence>
<sequence length="716" mass="81711">MNVVGIDGRGYSVRELFGKRYGLEHYQREYSWERSHTQELLSDLSRRFLAEWRPNHDRSAILGYRPYFLGSFVCYPSGAVRNLVDGQQRFTTLHLLLILMQRLLVDQGEADTATMVGQLVSTYAVGRREYTIDVPERHACLEALRNGQSFEATAGTPVSVRNLWDRAQDLTEDFPNDLRDDALPFFADWLLDRVFMVEISAYDRDHGWEIFETMNDRGARLTPLDLLKSFLLSNAQEGQADLNSEWRDMLTRLSVFGAQVPNDFFKVLLRSRYAEVDSGDADHIDQAFHEWVRENRERIGLRRGEDFRAFVNQVVAPLARRHEELLMASARYTPDLGAVFFNAMNGVSAQLPLIMAAIHPSDTNELFLAKASLISSYLDLLYIRRAVNNMSVQAQDFFDEADRLLPAVRRSSTVGELRELLGREAAAIEPDFSAIPSFALQDNRRQVRYLLARLTSYVESSSGRPNEVARYLGSVDGVPWEVEHIWANKFERHQSADVPNERQFQRWRNNIGGLLLLSKSDNASFGADKYDVKLEFYRQRNLLAASLHALCYRRNPSFVQFLKTAGLESQFVSYATGFDVSAIKQRAHLYRALCERVWDIEKLGFRPPSVVIPPQRRRSRASYKVTLAQLIQHGFVSRGSRIVGTSKGSRYEAQIVRDGRIALEDGRVFDSLSNAGSSVLGRQSCNGWTFWYIEASGGWVPLAQIRRVAMEKGILE</sequence>
<dbReference type="Pfam" id="PF18755">
    <property type="entry name" value="RAMA"/>
    <property type="match status" value="1"/>
</dbReference>
<accession>A0A1C4XNI5</accession>
<name>A0A1C4XNI5_9ACTN</name>
<evidence type="ECO:0000259" key="1">
    <source>
        <dbReference type="Pfam" id="PF03235"/>
    </source>
</evidence>
<proteinExistence type="predicted"/>
<evidence type="ECO:0000313" key="4">
    <source>
        <dbReference type="EMBL" id="SCF10037.1"/>
    </source>
</evidence>
<dbReference type="AlphaFoldDB" id="A0A1C4XNI5"/>
<feature type="domain" description="GmrSD restriction endonucleases N-terminal" evidence="1">
    <location>
        <begin position="15"/>
        <end position="232"/>
    </location>
</feature>
<dbReference type="InterPro" id="IPR040843">
    <property type="entry name" value="RAMA"/>
</dbReference>
<dbReference type="Pfam" id="PF07510">
    <property type="entry name" value="GmrSD_C"/>
    <property type="match status" value="1"/>
</dbReference>
<dbReference type="RefSeq" id="WP_231924663.1">
    <property type="nucleotide sequence ID" value="NZ_LT607409.1"/>
</dbReference>
<feature type="domain" description="GmrSD restriction endonucleases C-terminal" evidence="2">
    <location>
        <begin position="442"/>
        <end position="543"/>
    </location>
</feature>
<keyword evidence="5" id="KW-1185">Reference proteome</keyword>
<dbReference type="EMBL" id="LT607409">
    <property type="protein sequence ID" value="SCF10037.1"/>
    <property type="molecule type" value="Genomic_DNA"/>
</dbReference>
<dbReference type="PANTHER" id="PTHR35149:SF2">
    <property type="entry name" value="DUF262 DOMAIN-CONTAINING PROTEIN"/>
    <property type="match status" value="1"/>
</dbReference>
<dbReference type="InterPro" id="IPR011089">
    <property type="entry name" value="GmrSD_C"/>
</dbReference>
<dbReference type="Pfam" id="PF03235">
    <property type="entry name" value="GmrSD_N"/>
    <property type="match status" value="1"/>
</dbReference>
<evidence type="ECO:0000259" key="3">
    <source>
        <dbReference type="Pfam" id="PF18755"/>
    </source>
</evidence>
<dbReference type="Proteomes" id="UP000198224">
    <property type="component" value="Chromosome I"/>
</dbReference>
<feature type="domain" description="RAMA" evidence="3">
    <location>
        <begin position="613"/>
        <end position="708"/>
    </location>
</feature>
<reference evidence="5" key="1">
    <citation type="submission" date="2016-06" db="EMBL/GenBank/DDBJ databases">
        <authorList>
            <person name="Varghese N."/>
            <person name="Submissions Spin"/>
        </authorList>
    </citation>
    <scope>NUCLEOTIDE SEQUENCE [LARGE SCALE GENOMIC DNA]</scope>
    <source>
        <strain evidence="5">DSM 45160</strain>
    </source>
</reference>
<dbReference type="InterPro" id="IPR004919">
    <property type="entry name" value="GmrSD_N"/>
</dbReference>
<gene>
    <name evidence="4" type="ORF">GA0070612_3795</name>
</gene>
<dbReference type="PANTHER" id="PTHR35149">
    <property type="entry name" value="SLL5132 PROTEIN"/>
    <property type="match status" value="1"/>
</dbReference>
<protein>
    <submittedName>
        <fullName evidence="4">Uncharacterized conserved protein, contains ParB-like and HNH nuclease domains</fullName>
    </submittedName>
</protein>